<feature type="region of interest" description="Disordered" evidence="1">
    <location>
        <begin position="1"/>
        <end position="36"/>
    </location>
</feature>
<dbReference type="AlphaFoldDB" id="A0A081ABI5"/>
<reference evidence="2 3" key="1">
    <citation type="submission" date="2013-11" db="EMBL/GenBank/DDBJ databases">
        <title>The Genome Sequence of Phytophthora parasitica P1976.</title>
        <authorList>
            <consortium name="The Broad Institute Genomics Platform"/>
            <person name="Russ C."/>
            <person name="Tyler B."/>
            <person name="Panabieres F."/>
            <person name="Shan W."/>
            <person name="Tripathy S."/>
            <person name="Grunwald N."/>
            <person name="Machado M."/>
            <person name="Johnson C.S."/>
            <person name="Walker B."/>
            <person name="Young S."/>
            <person name="Zeng Q."/>
            <person name="Gargeya S."/>
            <person name="Fitzgerald M."/>
            <person name="Haas B."/>
            <person name="Abouelleil A."/>
            <person name="Allen A.W."/>
            <person name="Alvarado L."/>
            <person name="Arachchi H.M."/>
            <person name="Berlin A.M."/>
            <person name="Chapman S.B."/>
            <person name="Gainer-Dewar J."/>
            <person name="Goldberg J."/>
            <person name="Griggs A."/>
            <person name="Gujja S."/>
            <person name="Hansen M."/>
            <person name="Howarth C."/>
            <person name="Imamovic A."/>
            <person name="Ireland A."/>
            <person name="Larimer J."/>
            <person name="McCowan C."/>
            <person name="Murphy C."/>
            <person name="Pearson M."/>
            <person name="Poon T.W."/>
            <person name="Priest M."/>
            <person name="Roberts A."/>
            <person name="Saif S."/>
            <person name="Shea T."/>
            <person name="Sisk P."/>
            <person name="Sykes S."/>
            <person name="Wortman J."/>
            <person name="Nusbaum C."/>
            <person name="Birren B."/>
        </authorList>
    </citation>
    <scope>NUCLEOTIDE SEQUENCE [LARGE SCALE GENOMIC DNA]</scope>
    <source>
        <strain evidence="2 3">P1976</strain>
    </source>
</reference>
<evidence type="ECO:0000313" key="2">
    <source>
        <dbReference type="EMBL" id="ETO76246.1"/>
    </source>
</evidence>
<dbReference type="EMBL" id="ANJA01001576">
    <property type="protein sequence ID" value="ETO76246.1"/>
    <property type="molecule type" value="Genomic_DNA"/>
</dbReference>
<protein>
    <submittedName>
        <fullName evidence="2">Uncharacterized protein</fullName>
    </submittedName>
</protein>
<name>A0A081ABI5_PHYNI</name>
<feature type="region of interest" description="Disordered" evidence="1">
    <location>
        <begin position="60"/>
        <end position="86"/>
    </location>
</feature>
<evidence type="ECO:0000313" key="3">
    <source>
        <dbReference type="Proteomes" id="UP000028582"/>
    </source>
</evidence>
<accession>A0A081ABI5</accession>
<feature type="compositionally biased region" description="Basic and acidic residues" evidence="1">
    <location>
        <begin position="60"/>
        <end position="73"/>
    </location>
</feature>
<dbReference type="Proteomes" id="UP000028582">
    <property type="component" value="Unassembled WGS sequence"/>
</dbReference>
<evidence type="ECO:0000256" key="1">
    <source>
        <dbReference type="SAM" id="MobiDB-lite"/>
    </source>
</evidence>
<proteinExistence type="predicted"/>
<comment type="caution">
    <text evidence="2">The sequence shown here is derived from an EMBL/GenBank/DDBJ whole genome shotgun (WGS) entry which is preliminary data.</text>
</comment>
<organism evidence="2 3">
    <name type="scientific">Phytophthora nicotianae P1976</name>
    <dbReference type="NCBI Taxonomy" id="1317066"/>
    <lineage>
        <taxon>Eukaryota</taxon>
        <taxon>Sar</taxon>
        <taxon>Stramenopiles</taxon>
        <taxon>Oomycota</taxon>
        <taxon>Peronosporomycetes</taxon>
        <taxon>Peronosporales</taxon>
        <taxon>Peronosporaceae</taxon>
        <taxon>Phytophthora</taxon>
    </lineage>
</organism>
<sequence>MPMADKKRASSSPPRVGKALDHQPSKRKLTDTCPVKKPAALPDAEVQLLRALEEEILKEEEKIKLDKNKKFPPEEEDDDYDESDDE</sequence>
<gene>
    <name evidence="2" type="ORF">F444_08327</name>
</gene>
<feature type="compositionally biased region" description="Acidic residues" evidence="1">
    <location>
        <begin position="74"/>
        <end position="86"/>
    </location>
</feature>
<feature type="compositionally biased region" description="Basic and acidic residues" evidence="1">
    <location>
        <begin position="18"/>
        <end position="30"/>
    </location>
</feature>